<dbReference type="PANTHER" id="PTHR38434:SF1">
    <property type="entry name" value="BLL2549 PROTEIN"/>
    <property type="match status" value="1"/>
</dbReference>
<keyword evidence="3" id="KW-0472">Membrane</keyword>
<feature type="compositionally biased region" description="Basic and acidic residues" evidence="2">
    <location>
        <begin position="110"/>
        <end position="120"/>
    </location>
</feature>
<keyword evidence="3" id="KW-1133">Transmembrane helix</keyword>
<feature type="transmembrane region" description="Helical" evidence="3">
    <location>
        <begin position="408"/>
        <end position="425"/>
    </location>
</feature>
<feature type="transmembrane region" description="Helical" evidence="3">
    <location>
        <begin position="811"/>
        <end position="830"/>
    </location>
</feature>
<feature type="transmembrane region" description="Helical" evidence="3">
    <location>
        <begin position="377"/>
        <end position="396"/>
    </location>
</feature>
<feature type="transmembrane region" description="Helical" evidence="3">
    <location>
        <begin position="6"/>
        <end position="24"/>
    </location>
</feature>
<feature type="transmembrane region" description="Helical" evidence="3">
    <location>
        <begin position="456"/>
        <end position="474"/>
    </location>
</feature>
<feature type="transmembrane region" description="Helical" evidence="3">
    <location>
        <begin position="540"/>
        <end position="559"/>
    </location>
</feature>
<feature type="transmembrane region" description="Helical" evidence="3">
    <location>
        <begin position="628"/>
        <end position="648"/>
    </location>
</feature>
<sequence length="877" mass="99632">MEICVTISVLIFVVMLLVMINYLGGLKEGIKFNKEDVGKLRQRMKSLEAQLNQLRLQLRNSDEPNHAEPEASLPAEIGMVHEFQQDETNIEEEFFGVGIDELEIIPEGEVSTKPEKENSEPRPVSSRVSDPGQEFLHSAPVARDSEFDKENSWEQILAGKWLSWLGAVTFIIGAGFFIKYTIDMGWIGPRERVLIGLATGLLAFAGGVWAKIRDYGFVSQGLVGTAMGILYFSIFAAVEWYQLVPVPIGLTGLMVVTGMTLAFALWSNTQVTALIGMFGGYLTPLMLWPGEHSLAPLFSYLFVLNSGILLITTRRQWSWLQLLSLGGTTLAWVAWLDYHYDPAAIKPTFLWMSVFFVQFVLLSVWNHLIQRRDMKPLDLVLMLATPFVFLGGYLWITQEVWRDSQGLLSLAMALVYCLMTVLCWYRVPENKQLIQVQAGIALSFFILAVPLHFDGYWIPLLWTVQSLLLIQTGFRMKDGRVRLCGLALLAIVQLFLFGYTVETFSHPVGSYWKFVEHQPETMEMLSRGPGEYTFSLAHLFNERSFCFFASLFSFGLLAWEYRRRSDNIKFGLDVAGSGNQWMLFSENQTEEFLRMSGLFAQAWLITFFVLCCNEGLMVGKMMAWIPQAYPPVFSALTGVTAFLAWGYFSRWRPHRGLAMVYLLMALGVCSLFIGGMYTLLDWKTSYPTALSANRYYQFWICPVLNLRFLGHGALVAVAIWFCCRAERLTVLFKDEPRRPEDEISLFRLDAEGWRKTFGLYAFSASLALLTLEAYAIGVQRDWGTATSLSITAVWTGYGLVLLLLGIARKSVNLRTVALTIFLLTTVKVYLHDVWYLDKTIRTLAFMGLGVVLLFIPWLYKRYRHRLKKGAGELPQKT</sequence>
<feature type="region of interest" description="Disordered" evidence="2">
    <location>
        <begin position="108"/>
        <end position="131"/>
    </location>
</feature>
<feature type="transmembrane region" description="Helical" evidence="3">
    <location>
        <begin position="782"/>
        <end position="804"/>
    </location>
</feature>
<feature type="transmembrane region" description="Helical" evidence="3">
    <location>
        <begin position="217"/>
        <end position="238"/>
    </location>
</feature>
<dbReference type="OrthoDB" id="207428at2"/>
<evidence type="ECO:0000256" key="3">
    <source>
        <dbReference type="SAM" id="Phobius"/>
    </source>
</evidence>
<feature type="transmembrane region" description="Helical" evidence="3">
    <location>
        <begin position="193"/>
        <end position="210"/>
    </location>
</feature>
<feature type="transmembrane region" description="Helical" evidence="3">
    <location>
        <begin position="294"/>
        <end position="312"/>
    </location>
</feature>
<evidence type="ECO:0000256" key="2">
    <source>
        <dbReference type="SAM" id="MobiDB-lite"/>
    </source>
</evidence>
<feature type="transmembrane region" description="Helical" evidence="3">
    <location>
        <begin position="842"/>
        <end position="859"/>
    </location>
</feature>
<evidence type="ECO:0000313" key="5">
    <source>
        <dbReference type="Proteomes" id="UP000317178"/>
    </source>
</evidence>
<feature type="transmembrane region" description="Helical" evidence="3">
    <location>
        <begin position="319"/>
        <end position="336"/>
    </location>
</feature>
<keyword evidence="1" id="KW-0175">Coiled coil</keyword>
<keyword evidence="3" id="KW-0812">Transmembrane</keyword>
<dbReference type="Pfam" id="PF10101">
    <property type="entry name" value="DUF2339"/>
    <property type="match status" value="1"/>
</dbReference>
<dbReference type="Proteomes" id="UP000317178">
    <property type="component" value="Chromosome"/>
</dbReference>
<feature type="transmembrane region" description="Helical" evidence="3">
    <location>
        <begin position="481"/>
        <end position="501"/>
    </location>
</feature>
<accession>A0A518CKP0</accession>
<dbReference type="InterPro" id="IPR019286">
    <property type="entry name" value="DUF2339_TM"/>
</dbReference>
<feature type="coiled-coil region" evidence="1">
    <location>
        <begin position="30"/>
        <end position="57"/>
    </location>
</feature>
<gene>
    <name evidence="4" type="ORF">Pla110_15010</name>
</gene>
<dbReference type="KEGG" id="plon:Pla110_15010"/>
<feature type="transmembrane region" description="Helical" evidence="3">
    <location>
        <begin position="244"/>
        <end position="264"/>
    </location>
</feature>
<protein>
    <recommendedName>
        <fullName evidence="6">DUF2339 domain-containing protein</fullName>
    </recommendedName>
</protein>
<dbReference type="AlphaFoldDB" id="A0A518CKP0"/>
<reference evidence="4 5" key="1">
    <citation type="submission" date="2019-02" db="EMBL/GenBank/DDBJ databases">
        <title>Deep-cultivation of Planctomycetes and their phenomic and genomic characterization uncovers novel biology.</title>
        <authorList>
            <person name="Wiegand S."/>
            <person name="Jogler M."/>
            <person name="Boedeker C."/>
            <person name="Pinto D."/>
            <person name="Vollmers J."/>
            <person name="Rivas-Marin E."/>
            <person name="Kohn T."/>
            <person name="Peeters S.H."/>
            <person name="Heuer A."/>
            <person name="Rast P."/>
            <person name="Oberbeckmann S."/>
            <person name="Bunk B."/>
            <person name="Jeske O."/>
            <person name="Meyerdierks A."/>
            <person name="Storesund J.E."/>
            <person name="Kallscheuer N."/>
            <person name="Luecker S."/>
            <person name="Lage O.M."/>
            <person name="Pohl T."/>
            <person name="Merkel B.J."/>
            <person name="Hornburger P."/>
            <person name="Mueller R.-W."/>
            <person name="Bruemmer F."/>
            <person name="Labrenz M."/>
            <person name="Spormann A.M."/>
            <person name="Op den Camp H."/>
            <person name="Overmann J."/>
            <person name="Amann R."/>
            <person name="Jetten M.S.M."/>
            <person name="Mascher T."/>
            <person name="Medema M.H."/>
            <person name="Devos D.P."/>
            <person name="Kaster A.-K."/>
            <person name="Ovreas L."/>
            <person name="Rohde M."/>
            <person name="Galperin M.Y."/>
            <person name="Jogler C."/>
        </authorList>
    </citation>
    <scope>NUCLEOTIDE SEQUENCE [LARGE SCALE GENOMIC DNA]</scope>
    <source>
        <strain evidence="4 5">Pla110</strain>
    </source>
</reference>
<feature type="transmembrane region" description="Helical" evidence="3">
    <location>
        <begin position="271"/>
        <end position="288"/>
    </location>
</feature>
<organism evidence="4 5">
    <name type="scientific">Polystyrenella longa</name>
    <dbReference type="NCBI Taxonomy" id="2528007"/>
    <lineage>
        <taxon>Bacteria</taxon>
        <taxon>Pseudomonadati</taxon>
        <taxon>Planctomycetota</taxon>
        <taxon>Planctomycetia</taxon>
        <taxon>Planctomycetales</taxon>
        <taxon>Planctomycetaceae</taxon>
        <taxon>Polystyrenella</taxon>
    </lineage>
</organism>
<feature type="transmembrane region" description="Helical" evidence="3">
    <location>
        <begin position="592"/>
        <end position="616"/>
    </location>
</feature>
<feature type="transmembrane region" description="Helical" evidence="3">
    <location>
        <begin position="432"/>
        <end position="450"/>
    </location>
</feature>
<feature type="transmembrane region" description="Helical" evidence="3">
    <location>
        <begin position="757"/>
        <end position="776"/>
    </location>
</feature>
<feature type="transmembrane region" description="Helical" evidence="3">
    <location>
        <begin position="161"/>
        <end position="181"/>
    </location>
</feature>
<feature type="transmembrane region" description="Helical" evidence="3">
    <location>
        <begin position="660"/>
        <end position="680"/>
    </location>
</feature>
<keyword evidence="5" id="KW-1185">Reference proteome</keyword>
<proteinExistence type="predicted"/>
<dbReference type="EMBL" id="CP036281">
    <property type="protein sequence ID" value="QDU79787.1"/>
    <property type="molecule type" value="Genomic_DNA"/>
</dbReference>
<dbReference type="PANTHER" id="PTHR38434">
    <property type="entry name" value="BLL2549 PROTEIN"/>
    <property type="match status" value="1"/>
</dbReference>
<feature type="transmembrane region" description="Helical" evidence="3">
    <location>
        <begin position="348"/>
        <end position="365"/>
    </location>
</feature>
<feature type="transmembrane region" description="Helical" evidence="3">
    <location>
        <begin position="696"/>
        <end position="723"/>
    </location>
</feature>
<evidence type="ECO:0000313" key="4">
    <source>
        <dbReference type="EMBL" id="QDU79787.1"/>
    </source>
</evidence>
<name>A0A518CKP0_9PLAN</name>
<evidence type="ECO:0008006" key="6">
    <source>
        <dbReference type="Google" id="ProtNLM"/>
    </source>
</evidence>
<evidence type="ECO:0000256" key="1">
    <source>
        <dbReference type="SAM" id="Coils"/>
    </source>
</evidence>